<dbReference type="InterPro" id="IPR041547">
    <property type="entry name" value="APOBEC1"/>
</dbReference>
<protein>
    <submittedName>
        <fullName evidence="1">Uncharacterized protein</fullName>
    </submittedName>
</protein>
<dbReference type="EMBL" id="CALNXK010000042">
    <property type="protein sequence ID" value="CAH3126296.1"/>
    <property type="molecule type" value="Genomic_DNA"/>
</dbReference>
<dbReference type="Proteomes" id="UP001159405">
    <property type="component" value="Unassembled WGS sequence"/>
</dbReference>
<accession>A0ABN8NXN3</accession>
<evidence type="ECO:0000313" key="1">
    <source>
        <dbReference type="EMBL" id="CAH3126296.1"/>
    </source>
</evidence>
<evidence type="ECO:0000313" key="2">
    <source>
        <dbReference type="Proteomes" id="UP001159405"/>
    </source>
</evidence>
<name>A0ABN8NXN3_9CNID</name>
<dbReference type="Pfam" id="PF18774">
    <property type="entry name" value="APOBEC4_like"/>
    <property type="match status" value="2"/>
</dbReference>
<proteinExistence type="predicted"/>
<comment type="caution">
    <text evidence="1">The sequence shown here is derived from an EMBL/GenBank/DDBJ whole genome shotgun (WGS) entry which is preliminary data.</text>
</comment>
<gene>
    <name evidence="1" type="ORF">PLOB_00032301</name>
</gene>
<feature type="non-terminal residue" evidence="1">
    <location>
        <position position="340"/>
    </location>
</feature>
<reference evidence="1 2" key="1">
    <citation type="submission" date="2022-05" db="EMBL/GenBank/DDBJ databases">
        <authorList>
            <consortium name="Genoscope - CEA"/>
            <person name="William W."/>
        </authorList>
    </citation>
    <scope>NUCLEOTIDE SEQUENCE [LARGE SCALE GENOMIC DNA]</scope>
</reference>
<sequence length="340" mass="39922">MVWCFVELCKIKEECDRMSIVHDHKDNHKVGGENSLVVTKGQFCAMFYHVTERKRDKICFKCLEKSKCQVGNLKMTKRLCSNPKVRARTVVVYVRLTDRMGDLIFHARYGNCFQGKKKNTIHAEHFMLEDEEFKQYVKFLGDNKGGKIEMYMNKQPCFRSTRVKRKADWTSMQCKVKKECDKTSIVHDHKDNHKVGGQNPLAVTKGQFCAMFYHVTERKRSKINFKCLQRKKCRVGKMAKPHSNPRADYAATVVVYVRLTDQMRRLIFHARYGNCFEGERRNTIHAEYFMLVDEEFNKALYKVDMRPSPSLEDDIQNARRGMQMMMSAGIELKAMTEESW</sequence>
<keyword evidence="2" id="KW-1185">Reference proteome</keyword>
<organism evidence="1 2">
    <name type="scientific">Porites lobata</name>
    <dbReference type="NCBI Taxonomy" id="104759"/>
    <lineage>
        <taxon>Eukaryota</taxon>
        <taxon>Metazoa</taxon>
        <taxon>Cnidaria</taxon>
        <taxon>Anthozoa</taxon>
        <taxon>Hexacorallia</taxon>
        <taxon>Scleractinia</taxon>
        <taxon>Fungiina</taxon>
        <taxon>Poritidae</taxon>
        <taxon>Porites</taxon>
    </lineage>
</organism>